<dbReference type="AlphaFoldDB" id="A0A1F6NP13"/>
<gene>
    <name evidence="1" type="ORF">A2493_02830</name>
</gene>
<accession>A0A1F6NP13</accession>
<dbReference type="Proteomes" id="UP000178349">
    <property type="component" value="Unassembled WGS sequence"/>
</dbReference>
<evidence type="ECO:0000313" key="2">
    <source>
        <dbReference type="Proteomes" id="UP000178349"/>
    </source>
</evidence>
<reference evidence="1 2" key="1">
    <citation type="journal article" date="2016" name="Nat. Commun.">
        <title>Thousands of microbial genomes shed light on interconnected biogeochemical processes in an aquifer system.</title>
        <authorList>
            <person name="Anantharaman K."/>
            <person name="Brown C.T."/>
            <person name="Hug L.A."/>
            <person name="Sharon I."/>
            <person name="Castelle C.J."/>
            <person name="Probst A.J."/>
            <person name="Thomas B.C."/>
            <person name="Singh A."/>
            <person name="Wilkins M.J."/>
            <person name="Karaoz U."/>
            <person name="Brodie E.L."/>
            <person name="Williams K.H."/>
            <person name="Hubbard S.S."/>
            <person name="Banfield J.F."/>
        </authorList>
    </citation>
    <scope>NUCLEOTIDE SEQUENCE [LARGE SCALE GENOMIC DNA]</scope>
</reference>
<dbReference type="EMBL" id="MFQW01000038">
    <property type="protein sequence ID" value="OGH85682.1"/>
    <property type="molecule type" value="Genomic_DNA"/>
</dbReference>
<name>A0A1F6NP13_9BACT</name>
<evidence type="ECO:0000313" key="1">
    <source>
        <dbReference type="EMBL" id="OGH85682.1"/>
    </source>
</evidence>
<sequence>MEEINLKNLVKEIVEKATALKNKYTDEKHAPVNYACVFSQNDEEFNILSASAKQIGDVIKETPTGPLFHILPLDTVSGQLKLLKIRQADKTRPERGDADFTVDAYQDFKKKHISQDIFKLIKKDDFEMIELMESGYDVRAYFSNPPLDKQLNIN</sequence>
<protein>
    <submittedName>
        <fullName evidence="1">Uncharacterized protein</fullName>
    </submittedName>
</protein>
<organism evidence="1 2">
    <name type="scientific">Candidatus Magasanikbacteria bacterium RIFOXYC12_FULL_33_11</name>
    <dbReference type="NCBI Taxonomy" id="1798701"/>
    <lineage>
        <taxon>Bacteria</taxon>
        <taxon>Candidatus Magasanikiibacteriota</taxon>
    </lineage>
</organism>
<proteinExistence type="predicted"/>
<comment type="caution">
    <text evidence="1">The sequence shown here is derived from an EMBL/GenBank/DDBJ whole genome shotgun (WGS) entry which is preliminary data.</text>
</comment>